<keyword evidence="6" id="KW-1185">Reference proteome</keyword>
<feature type="chain" id="PRO_5011572884" evidence="3">
    <location>
        <begin position="21"/>
        <end position="421"/>
    </location>
</feature>
<dbReference type="NCBIfam" id="TIGR04183">
    <property type="entry name" value="Por_Secre_tail"/>
    <property type="match status" value="1"/>
</dbReference>
<evidence type="ECO:0000313" key="6">
    <source>
        <dbReference type="Proteomes" id="UP000199149"/>
    </source>
</evidence>
<proteinExistence type="predicted"/>
<keyword evidence="1 3" id="KW-0732">Signal</keyword>
<dbReference type="Pfam" id="PF18962">
    <property type="entry name" value="Por_Secre_tail"/>
    <property type="match status" value="1"/>
</dbReference>
<feature type="domain" description="Secretion system C-terminal sorting" evidence="4">
    <location>
        <begin position="349"/>
        <end position="419"/>
    </location>
</feature>
<dbReference type="Gene3D" id="2.60.40.10">
    <property type="entry name" value="Immunoglobulins"/>
    <property type="match status" value="1"/>
</dbReference>
<dbReference type="InterPro" id="IPR026444">
    <property type="entry name" value="Secre_tail"/>
</dbReference>
<dbReference type="EMBL" id="FOUZ01000036">
    <property type="protein sequence ID" value="SFN74505.1"/>
    <property type="molecule type" value="Genomic_DNA"/>
</dbReference>
<dbReference type="InterPro" id="IPR013783">
    <property type="entry name" value="Ig-like_fold"/>
</dbReference>
<sequence length="421" mass="47103">MKKLLSFILLIMFTYISAQSASVHINKIRVNNSEFSSNGFNFNPINGNNNFFIDYTVKGDDKSYGYTILDVKLYVNNQFNQSIGSTFYISGTGEVKKAFSFSMNNVDIKNANSFKIEITYRSDVFPQTNAKTNSTTWIANTTSSPSPNPDPTLSNGTGTCSNAPIGLNQTSVGNTHTFIWNNVNGTLPYTLAIKEETANKWSYYAININKFSIALPPSTKYEWTVRANCKLWSDKKSFETYNKCDENVNINNHNTSWMNFQANNILTISNSTLRNSNFRGSKIVLKNTNILPKSRIYVQGCYAGKPENSIDDVIYSDIQSEISDSTASRNSIIIPANIENNSIQQNLTISPNPTSNQVQINSTIGINEWFVYDINAKIVLTGNNKNANALKINLQNLNAGIYYFKFIDASGTLHEKSIIKK</sequence>
<evidence type="ECO:0000259" key="4">
    <source>
        <dbReference type="Pfam" id="PF18962"/>
    </source>
</evidence>
<evidence type="ECO:0000256" key="2">
    <source>
        <dbReference type="SAM" id="MobiDB-lite"/>
    </source>
</evidence>
<evidence type="ECO:0000313" key="5">
    <source>
        <dbReference type="EMBL" id="SFN74505.1"/>
    </source>
</evidence>
<accession>A0A1I5BIE4</accession>
<organism evidence="5 6">
    <name type="scientific">Algoriella xinjiangensis</name>
    <dbReference type="NCBI Taxonomy" id="684065"/>
    <lineage>
        <taxon>Bacteria</taxon>
        <taxon>Pseudomonadati</taxon>
        <taxon>Bacteroidota</taxon>
        <taxon>Flavobacteriia</taxon>
        <taxon>Flavobacteriales</taxon>
        <taxon>Weeksellaceae</taxon>
        <taxon>Algoriella</taxon>
    </lineage>
</organism>
<dbReference type="Proteomes" id="UP000199149">
    <property type="component" value="Unassembled WGS sequence"/>
</dbReference>
<dbReference type="STRING" id="684065.SAMN05421738_1362"/>
<gene>
    <name evidence="5" type="ORF">SAMN05421738_1362</name>
</gene>
<name>A0A1I5BIE4_9FLAO</name>
<feature type="compositionally biased region" description="Low complexity" evidence="2">
    <location>
        <begin position="140"/>
        <end position="155"/>
    </location>
</feature>
<feature type="signal peptide" evidence="3">
    <location>
        <begin position="1"/>
        <end position="20"/>
    </location>
</feature>
<dbReference type="AlphaFoldDB" id="A0A1I5BIE4"/>
<protein>
    <submittedName>
        <fullName evidence="5">Por secretion system C-terminal sorting domain-containing protein</fullName>
    </submittedName>
</protein>
<evidence type="ECO:0000256" key="1">
    <source>
        <dbReference type="ARBA" id="ARBA00022729"/>
    </source>
</evidence>
<reference evidence="6" key="1">
    <citation type="submission" date="2016-10" db="EMBL/GenBank/DDBJ databases">
        <authorList>
            <person name="Varghese N."/>
            <person name="Submissions S."/>
        </authorList>
    </citation>
    <scope>NUCLEOTIDE SEQUENCE [LARGE SCALE GENOMIC DNA]</scope>
    <source>
        <strain evidence="6">XJ109</strain>
    </source>
</reference>
<feature type="region of interest" description="Disordered" evidence="2">
    <location>
        <begin position="138"/>
        <end position="159"/>
    </location>
</feature>
<dbReference type="RefSeq" id="WP_092910755.1">
    <property type="nucleotide sequence ID" value="NZ_FOUZ01000036.1"/>
</dbReference>
<evidence type="ECO:0000256" key="3">
    <source>
        <dbReference type="SAM" id="SignalP"/>
    </source>
</evidence>
<dbReference type="OrthoDB" id="1521695at2"/>